<protein>
    <submittedName>
        <fullName evidence="6">Flp pilus assembly complex ATPase component TadA</fullName>
    </submittedName>
</protein>
<keyword evidence="3" id="KW-0067">ATP-binding</keyword>
<dbReference type="InterPro" id="IPR027417">
    <property type="entry name" value="P-loop_NTPase"/>
</dbReference>
<evidence type="ECO:0000256" key="3">
    <source>
        <dbReference type="ARBA" id="ARBA00022840"/>
    </source>
</evidence>
<dbReference type="EMBL" id="DVJO01000074">
    <property type="protein sequence ID" value="HIS82632.1"/>
    <property type="molecule type" value="Genomic_DNA"/>
</dbReference>
<evidence type="ECO:0000313" key="7">
    <source>
        <dbReference type="Proteomes" id="UP000824139"/>
    </source>
</evidence>
<evidence type="ECO:0000313" key="6">
    <source>
        <dbReference type="EMBL" id="HIS82632.1"/>
    </source>
</evidence>
<dbReference type="Proteomes" id="UP000824139">
    <property type="component" value="Unassembled WGS sequence"/>
</dbReference>
<dbReference type="SUPFAM" id="SSF52540">
    <property type="entry name" value="P-loop containing nucleoside triphosphate hydrolases"/>
    <property type="match status" value="1"/>
</dbReference>
<dbReference type="PANTHER" id="PTHR30258">
    <property type="entry name" value="TYPE II SECRETION SYSTEM PROTEIN GSPE-RELATED"/>
    <property type="match status" value="1"/>
</dbReference>
<dbReference type="Gene3D" id="3.40.50.300">
    <property type="entry name" value="P-loop containing nucleotide triphosphate hydrolases"/>
    <property type="match status" value="1"/>
</dbReference>
<comment type="similarity">
    <text evidence="1">Belongs to the GSP E family.</text>
</comment>
<proteinExistence type="inferred from homology"/>
<dbReference type="GO" id="GO:0005524">
    <property type="term" value="F:ATP binding"/>
    <property type="evidence" value="ECO:0007669"/>
    <property type="project" value="UniProtKB-KW"/>
</dbReference>
<feature type="domain" description="Type II secretion system protein GspE N-terminal" evidence="5">
    <location>
        <begin position="65"/>
        <end position="149"/>
    </location>
</feature>
<dbReference type="Pfam" id="PF00437">
    <property type="entry name" value="T2SSE"/>
    <property type="match status" value="1"/>
</dbReference>
<dbReference type="AlphaFoldDB" id="A0A9D1FV45"/>
<reference evidence="6" key="2">
    <citation type="journal article" date="2021" name="PeerJ">
        <title>Extensive microbial diversity within the chicken gut microbiome revealed by metagenomics and culture.</title>
        <authorList>
            <person name="Gilroy R."/>
            <person name="Ravi A."/>
            <person name="Getino M."/>
            <person name="Pursley I."/>
            <person name="Horton D.L."/>
            <person name="Alikhan N.F."/>
            <person name="Baker D."/>
            <person name="Gharbi K."/>
            <person name="Hall N."/>
            <person name="Watson M."/>
            <person name="Adriaenssens E.M."/>
            <person name="Foster-Nyarko E."/>
            <person name="Jarju S."/>
            <person name="Secka A."/>
            <person name="Antonio M."/>
            <person name="Oren A."/>
            <person name="Chaudhuri R.R."/>
            <person name="La Ragione R."/>
            <person name="Hildebrand F."/>
            <person name="Pallen M.J."/>
        </authorList>
    </citation>
    <scope>NUCLEOTIDE SEQUENCE</scope>
    <source>
        <strain evidence="6">CHK152-2994</strain>
    </source>
</reference>
<dbReference type="InterPro" id="IPR007831">
    <property type="entry name" value="T2SS_GspE_N"/>
</dbReference>
<dbReference type="InterPro" id="IPR037257">
    <property type="entry name" value="T2SS_E_N_sf"/>
</dbReference>
<keyword evidence="2" id="KW-0547">Nucleotide-binding</keyword>
<dbReference type="Gene3D" id="3.30.450.90">
    <property type="match status" value="1"/>
</dbReference>
<comment type="caution">
    <text evidence="6">The sequence shown here is derived from an EMBL/GenBank/DDBJ whole genome shotgun (WGS) entry which is preliminary data.</text>
</comment>
<dbReference type="GO" id="GO:0016887">
    <property type="term" value="F:ATP hydrolysis activity"/>
    <property type="evidence" value="ECO:0007669"/>
    <property type="project" value="TreeGrafter"/>
</dbReference>
<reference evidence="6" key="1">
    <citation type="submission" date="2020-10" db="EMBL/GenBank/DDBJ databases">
        <authorList>
            <person name="Gilroy R."/>
        </authorList>
    </citation>
    <scope>NUCLEOTIDE SEQUENCE</scope>
    <source>
        <strain evidence="6">CHK152-2994</strain>
    </source>
</reference>
<evidence type="ECO:0000259" key="5">
    <source>
        <dbReference type="Pfam" id="PF05157"/>
    </source>
</evidence>
<dbReference type="PANTHER" id="PTHR30258:SF1">
    <property type="entry name" value="PROTEIN TRANSPORT PROTEIN HOFB HOMOLOG"/>
    <property type="match status" value="1"/>
</dbReference>
<dbReference type="GO" id="GO:0005886">
    <property type="term" value="C:plasma membrane"/>
    <property type="evidence" value="ECO:0007669"/>
    <property type="project" value="TreeGrafter"/>
</dbReference>
<evidence type="ECO:0000256" key="1">
    <source>
        <dbReference type="ARBA" id="ARBA00006611"/>
    </source>
</evidence>
<name>A0A9D1FV45_9BACT</name>
<sequence length="403" mass="45314">MEAVTNKTLEKLKYDLVRAGLVPYETLEQAQEIANAQNINIGQALINSGILTEEVLIKFLENKLHTPYVNLEDYSLDTKCLKYINYTDAKRFKILPLFKIEDALTVAMADPLDLFAIDRVVETAECTIEPVLASENAILKKIEEYYPDDISVGEIYTTSEPTGFDWRDELHSEDLSDTHMQKIIRAILKQAIIEEVHEVLFQREDEGLGVNFKKNGEVLNKGIIPSVLTLSFTANLKTLAELDPSVSEVPQLGKLSFKVDDISVIASISTFPTIMGERIFLKIYKPPKSLNKIITSDSQLKIVKQSLDTPGVILVCGSPLSGKTHVIYSLLLECAEKNKNKNIMTLESIAKYSLNNVNQCELNENVGFNMDKASRFIEFQSPDIIYLEGIKNKEAFDYFSSLV</sequence>
<dbReference type="Pfam" id="PF05157">
    <property type="entry name" value="MshEN"/>
    <property type="match status" value="1"/>
</dbReference>
<dbReference type="InterPro" id="IPR001482">
    <property type="entry name" value="T2SS/T4SS_dom"/>
</dbReference>
<dbReference type="Gene3D" id="3.30.300.160">
    <property type="entry name" value="Type II secretion system, protein E, N-terminal domain"/>
    <property type="match status" value="1"/>
</dbReference>
<feature type="domain" description="Bacterial type II secretion system protein E" evidence="4">
    <location>
        <begin position="176"/>
        <end position="396"/>
    </location>
</feature>
<dbReference type="SUPFAM" id="SSF160246">
    <property type="entry name" value="EspE N-terminal domain-like"/>
    <property type="match status" value="1"/>
</dbReference>
<evidence type="ECO:0000259" key="4">
    <source>
        <dbReference type="Pfam" id="PF00437"/>
    </source>
</evidence>
<accession>A0A9D1FV45</accession>
<feature type="non-terminal residue" evidence="6">
    <location>
        <position position="403"/>
    </location>
</feature>
<gene>
    <name evidence="6" type="primary">tadA</name>
    <name evidence="6" type="ORF">IAD41_03385</name>
</gene>
<organism evidence="6 7">
    <name type="scientific">Candidatus Scatenecus faecavium</name>
    <dbReference type="NCBI Taxonomy" id="2840915"/>
    <lineage>
        <taxon>Bacteria</taxon>
        <taxon>Candidatus Scatenecus</taxon>
    </lineage>
</organism>
<evidence type="ECO:0000256" key="2">
    <source>
        <dbReference type="ARBA" id="ARBA00022741"/>
    </source>
</evidence>